<feature type="region of interest" description="Disordered" evidence="2">
    <location>
        <begin position="251"/>
        <end position="286"/>
    </location>
</feature>
<dbReference type="Proteomes" id="UP000001064">
    <property type="component" value="Unassembled WGS sequence"/>
</dbReference>
<proteinExistence type="predicted"/>
<keyword evidence="1" id="KW-0175">Coiled coil</keyword>
<dbReference type="AlphaFoldDB" id="F0ZDP4"/>
<dbReference type="InParanoid" id="F0ZDP4"/>
<feature type="coiled-coil region" evidence="1">
    <location>
        <begin position="86"/>
        <end position="138"/>
    </location>
</feature>
<dbReference type="VEuPathDB" id="AmoebaDB:DICPUDRAFT_76463"/>
<evidence type="ECO:0000313" key="4">
    <source>
        <dbReference type="Proteomes" id="UP000001064"/>
    </source>
</evidence>
<sequence length="378" mass="44502">MNSDSTNSFNNSSTETVISEISFNSSYNNKDNINNKIVDDLEILSIKFFSITERLKLNNKKLQISIEDTNNISNQLLIIENDNINFEKTIKKIEVIQKQLELLTNDELKEENELKLKSQQLENELEEIIKKRNEERKYYYDRVKDFDWFIEFYTNPINIKETKNIQKLKIQQESLGYLKDLYMKIGQNETIQKRFECDYGNYKRKLKDLEENKKRKNIEIENYNDKIQKLNTGYFIFDEELLSMQNKIKGLKNSSSNQPSNTTIITKNNSINNNMNNNSINKNLNNKTNQKCSLGISKPTLPTVKQFLNNTQQHQHQHHQQQQQQHISLTLKPPIRSINTSTNYNSNNKTTNNNNNNNNNNNKGEQMVGPIQRNFNNI</sequence>
<dbReference type="OMA" id="KQEICKI"/>
<gene>
    <name evidence="3" type="ORF">DICPUDRAFT_76463</name>
</gene>
<name>F0ZDP4_DICPU</name>
<accession>F0ZDP4</accession>
<feature type="compositionally biased region" description="Low complexity" evidence="2">
    <location>
        <begin position="260"/>
        <end position="286"/>
    </location>
</feature>
<dbReference type="EMBL" id="GL870987">
    <property type="protein sequence ID" value="EGC37954.1"/>
    <property type="molecule type" value="Genomic_DNA"/>
</dbReference>
<protein>
    <submittedName>
        <fullName evidence="3">Uncharacterized protein</fullName>
    </submittedName>
</protein>
<feature type="compositionally biased region" description="Low complexity" evidence="2">
    <location>
        <begin position="339"/>
        <end position="363"/>
    </location>
</feature>
<dbReference type="GeneID" id="10503045"/>
<evidence type="ECO:0000313" key="3">
    <source>
        <dbReference type="EMBL" id="EGC37954.1"/>
    </source>
</evidence>
<keyword evidence="4" id="KW-1185">Reference proteome</keyword>
<evidence type="ECO:0000256" key="2">
    <source>
        <dbReference type="SAM" id="MobiDB-lite"/>
    </source>
</evidence>
<reference evidence="4" key="1">
    <citation type="journal article" date="2011" name="Genome Biol.">
        <title>Comparative genomics of the social amoebae Dictyostelium discoideum and Dictyostelium purpureum.</title>
        <authorList>
            <consortium name="US DOE Joint Genome Institute (JGI-PGF)"/>
            <person name="Sucgang R."/>
            <person name="Kuo A."/>
            <person name="Tian X."/>
            <person name="Salerno W."/>
            <person name="Parikh A."/>
            <person name="Feasley C.L."/>
            <person name="Dalin E."/>
            <person name="Tu H."/>
            <person name="Huang E."/>
            <person name="Barry K."/>
            <person name="Lindquist E."/>
            <person name="Shapiro H."/>
            <person name="Bruce D."/>
            <person name="Schmutz J."/>
            <person name="Salamov A."/>
            <person name="Fey P."/>
            <person name="Gaudet P."/>
            <person name="Anjard C."/>
            <person name="Babu M.M."/>
            <person name="Basu S."/>
            <person name="Bushmanova Y."/>
            <person name="van der Wel H."/>
            <person name="Katoh-Kurasawa M."/>
            <person name="Dinh C."/>
            <person name="Coutinho P.M."/>
            <person name="Saito T."/>
            <person name="Elias M."/>
            <person name="Schaap P."/>
            <person name="Kay R.R."/>
            <person name="Henrissat B."/>
            <person name="Eichinger L."/>
            <person name="Rivero F."/>
            <person name="Putnam N.H."/>
            <person name="West C.M."/>
            <person name="Loomis W.F."/>
            <person name="Chisholm R.L."/>
            <person name="Shaulsky G."/>
            <person name="Strassmann J.E."/>
            <person name="Queller D.C."/>
            <person name="Kuspa A."/>
            <person name="Grigoriev I.V."/>
        </authorList>
    </citation>
    <scope>NUCLEOTIDE SEQUENCE [LARGE SCALE GENOMIC DNA]</scope>
    <source>
        <strain evidence="4">QSDP1</strain>
    </source>
</reference>
<organism evidence="3 4">
    <name type="scientific">Dictyostelium purpureum</name>
    <name type="common">Slime mold</name>
    <dbReference type="NCBI Taxonomy" id="5786"/>
    <lineage>
        <taxon>Eukaryota</taxon>
        <taxon>Amoebozoa</taxon>
        <taxon>Evosea</taxon>
        <taxon>Eumycetozoa</taxon>
        <taxon>Dictyostelia</taxon>
        <taxon>Dictyosteliales</taxon>
        <taxon>Dictyosteliaceae</taxon>
        <taxon>Dictyostelium</taxon>
    </lineage>
</organism>
<evidence type="ECO:0000256" key="1">
    <source>
        <dbReference type="SAM" id="Coils"/>
    </source>
</evidence>
<dbReference type="RefSeq" id="XP_003285525.1">
    <property type="nucleotide sequence ID" value="XM_003285477.1"/>
</dbReference>
<feature type="coiled-coil region" evidence="1">
    <location>
        <begin position="192"/>
        <end position="233"/>
    </location>
</feature>
<feature type="region of interest" description="Disordered" evidence="2">
    <location>
        <begin position="336"/>
        <end position="378"/>
    </location>
</feature>
<dbReference type="KEGG" id="dpp:DICPUDRAFT_76463"/>